<dbReference type="Proteomes" id="UP000029964">
    <property type="component" value="Unassembled WGS sequence"/>
</dbReference>
<evidence type="ECO:0000256" key="1">
    <source>
        <dbReference type="SAM" id="MobiDB-lite"/>
    </source>
</evidence>
<feature type="region of interest" description="Disordered" evidence="1">
    <location>
        <begin position="96"/>
        <end position="128"/>
    </location>
</feature>
<proteinExistence type="predicted"/>
<keyword evidence="3" id="KW-1185">Reference proteome</keyword>
<name>A0A086TCX2_HAPC1</name>
<sequence length="144" mass="15336">MCYDYVVSCTCRAIVTTNTKRCANSNGWKSLGQTCPKLRSIQPPASANKACPRCSGEERALDEYIKQPSDRARVTGQHQTPDLAGRAIPLVLEDAFQHHRGQRRETAAGGRGARGGTGGSGSLGPDNSPLIIALRVSVEEGSRG</sequence>
<gene>
    <name evidence="2" type="ORF">ACRE_018400</name>
</gene>
<comment type="caution">
    <text evidence="2">The sequence shown here is derived from an EMBL/GenBank/DDBJ whole genome shotgun (WGS) entry which is preliminary data.</text>
</comment>
<evidence type="ECO:0000313" key="2">
    <source>
        <dbReference type="EMBL" id="KFH47204.1"/>
    </source>
</evidence>
<accession>A0A086TCX2</accession>
<organism evidence="2 3">
    <name type="scientific">Hapsidospora chrysogenum (strain ATCC 11550 / CBS 779.69 / DSM 880 / IAM 14645 / JCM 23072 / IMI 49137)</name>
    <name type="common">Acremonium chrysogenum</name>
    <dbReference type="NCBI Taxonomy" id="857340"/>
    <lineage>
        <taxon>Eukaryota</taxon>
        <taxon>Fungi</taxon>
        <taxon>Dikarya</taxon>
        <taxon>Ascomycota</taxon>
        <taxon>Pezizomycotina</taxon>
        <taxon>Sordariomycetes</taxon>
        <taxon>Hypocreomycetidae</taxon>
        <taxon>Hypocreales</taxon>
        <taxon>Bionectriaceae</taxon>
        <taxon>Hapsidospora</taxon>
    </lineage>
</organism>
<dbReference type="AlphaFoldDB" id="A0A086TCX2"/>
<dbReference type="EMBL" id="JPKY01000011">
    <property type="protein sequence ID" value="KFH47204.1"/>
    <property type="molecule type" value="Genomic_DNA"/>
</dbReference>
<dbReference type="HOGENOM" id="CLU_1795888_0_0_1"/>
<evidence type="ECO:0000313" key="3">
    <source>
        <dbReference type="Proteomes" id="UP000029964"/>
    </source>
</evidence>
<protein>
    <submittedName>
        <fullName evidence="2">Uncharacterized protein</fullName>
    </submittedName>
</protein>
<reference evidence="3" key="1">
    <citation type="journal article" date="2014" name="Genome Announc.">
        <title>Genome sequence and annotation of Acremonium chrysogenum, producer of the beta-lactam antibiotic cephalosporin C.</title>
        <authorList>
            <person name="Terfehr D."/>
            <person name="Dahlmann T.A."/>
            <person name="Specht T."/>
            <person name="Zadra I."/>
            <person name="Kuernsteiner H."/>
            <person name="Kueck U."/>
        </authorList>
    </citation>
    <scope>NUCLEOTIDE SEQUENCE [LARGE SCALE GENOMIC DNA]</scope>
    <source>
        <strain evidence="3">ATCC 11550 / CBS 779.69 / DSM 880 / IAM 14645 / JCM 23072 / IMI 49137</strain>
    </source>
</reference>
<feature type="compositionally biased region" description="Gly residues" evidence="1">
    <location>
        <begin position="109"/>
        <end position="122"/>
    </location>
</feature>